<dbReference type="InterPro" id="IPR015500">
    <property type="entry name" value="Peptidase_S8_subtilisin-rel"/>
</dbReference>
<name>A0ABQ4ESH2_9ACTN</name>
<dbReference type="Gene3D" id="2.60.40.650">
    <property type="match status" value="1"/>
</dbReference>
<keyword evidence="3 5" id="KW-0378">Hydrolase</keyword>
<feature type="active site" description="Charge relay system" evidence="5">
    <location>
        <position position="183"/>
    </location>
</feature>
<organism evidence="8 9">
    <name type="scientific">Plantactinospora mayteni</name>
    <dbReference type="NCBI Taxonomy" id="566021"/>
    <lineage>
        <taxon>Bacteria</taxon>
        <taxon>Bacillati</taxon>
        <taxon>Actinomycetota</taxon>
        <taxon>Actinomycetes</taxon>
        <taxon>Micromonosporales</taxon>
        <taxon>Micromonosporaceae</taxon>
        <taxon>Plantactinospora</taxon>
    </lineage>
</organism>
<dbReference type="InterPro" id="IPR036852">
    <property type="entry name" value="Peptidase_S8/S53_dom_sf"/>
</dbReference>
<keyword evidence="4 5" id="KW-0720">Serine protease</keyword>
<dbReference type="Pfam" id="PF00082">
    <property type="entry name" value="Peptidase_S8"/>
    <property type="match status" value="1"/>
</dbReference>
<dbReference type="SUPFAM" id="SSF81296">
    <property type="entry name" value="E set domains"/>
    <property type="match status" value="1"/>
</dbReference>
<reference evidence="8 9" key="1">
    <citation type="submission" date="2021-01" db="EMBL/GenBank/DDBJ databases">
        <title>Whole genome shotgun sequence of Plantactinospora mayteni NBRC 109088.</title>
        <authorList>
            <person name="Komaki H."/>
            <person name="Tamura T."/>
        </authorList>
    </citation>
    <scope>NUCLEOTIDE SEQUENCE [LARGE SCALE GENOMIC DNA]</scope>
    <source>
        <strain evidence="8 9">NBRC 109088</strain>
    </source>
</reference>
<comment type="caution">
    <text evidence="8">The sequence shown here is derived from an EMBL/GenBank/DDBJ whole genome shotgun (WGS) entry which is preliminary data.</text>
</comment>
<evidence type="ECO:0000256" key="1">
    <source>
        <dbReference type="ARBA" id="ARBA00011073"/>
    </source>
</evidence>
<keyword evidence="2 5" id="KW-0645">Protease</keyword>
<protein>
    <submittedName>
        <fullName evidence="8">Serine protease</fullName>
    </submittedName>
</protein>
<dbReference type="PANTHER" id="PTHR43806">
    <property type="entry name" value="PEPTIDASE S8"/>
    <property type="match status" value="1"/>
</dbReference>
<dbReference type="PRINTS" id="PR00723">
    <property type="entry name" value="SUBTILISIN"/>
</dbReference>
<feature type="active site" description="Charge relay system" evidence="5">
    <location>
        <position position="357"/>
    </location>
</feature>
<dbReference type="GO" id="GO:0008233">
    <property type="term" value="F:peptidase activity"/>
    <property type="evidence" value="ECO:0007669"/>
    <property type="project" value="UniProtKB-KW"/>
</dbReference>
<dbReference type="PANTHER" id="PTHR43806:SF11">
    <property type="entry name" value="CEREVISIN-RELATED"/>
    <property type="match status" value="1"/>
</dbReference>
<dbReference type="InterPro" id="IPR023827">
    <property type="entry name" value="Peptidase_S8_Asp-AS"/>
</dbReference>
<evidence type="ECO:0000256" key="3">
    <source>
        <dbReference type="ARBA" id="ARBA00022801"/>
    </source>
</evidence>
<gene>
    <name evidence="8" type="ORF">Pma05_41860</name>
</gene>
<dbReference type="PROSITE" id="PS00137">
    <property type="entry name" value="SUBTILASE_HIS"/>
    <property type="match status" value="1"/>
</dbReference>
<dbReference type="InterPro" id="IPR000209">
    <property type="entry name" value="Peptidase_S8/S53_dom"/>
</dbReference>
<accession>A0ABQ4ESH2</accession>
<dbReference type="SUPFAM" id="SSF52743">
    <property type="entry name" value="Subtilisin-like"/>
    <property type="match status" value="1"/>
</dbReference>
<comment type="similarity">
    <text evidence="1 5 6">Belongs to the peptidase S8 family.</text>
</comment>
<dbReference type="PROSITE" id="PS00136">
    <property type="entry name" value="SUBTILASE_ASP"/>
    <property type="match status" value="1"/>
</dbReference>
<feature type="domain" description="Peptidase S8/S53" evidence="7">
    <location>
        <begin position="144"/>
        <end position="404"/>
    </location>
</feature>
<dbReference type="EMBL" id="BONX01000028">
    <property type="protein sequence ID" value="GIG97613.1"/>
    <property type="molecule type" value="Genomic_DNA"/>
</dbReference>
<dbReference type="InterPro" id="IPR014756">
    <property type="entry name" value="Ig_E-set"/>
</dbReference>
<evidence type="ECO:0000256" key="4">
    <source>
        <dbReference type="ARBA" id="ARBA00022825"/>
    </source>
</evidence>
<evidence type="ECO:0000259" key="7">
    <source>
        <dbReference type="Pfam" id="PF00082"/>
    </source>
</evidence>
<dbReference type="Proteomes" id="UP000621500">
    <property type="component" value="Unassembled WGS sequence"/>
</dbReference>
<dbReference type="InterPro" id="IPR022398">
    <property type="entry name" value="Peptidase_S8_His-AS"/>
</dbReference>
<dbReference type="GO" id="GO:0006508">
    <property type="term" value="P:proteolysis"/>
    <property type="evidence" value="ECO:0007669"/>
    <property type="project" value="UniProtKB-KW"/>
</dbReference>
<proteinExistence type="inferred from homology"/>
<evidence type="ECO:0000313" key="9">
    <source>
        <dbReference type="Proteomes" id="UP000621500"/>
    </source>
</evidence>
<evidence type="ECO:0000256" key="6">
    <source>
        <dbReference type="RuleBase" id="RU003355"/>
    </source>
</evidence>
<dbReference type="Gene3D" id="3.40.50.200">
    <property type="entry name" value="Peptidase S8/S53 domain"/>
    <property type="match status" value="1"/>
</dbReference>
<sequence length="1034" mass="108278">MTSWTGGNVSVVPQDAVPLLRAGKLDPRLFEVTELIRSGYDDTARKSLPLLVTYGRAGDRRTAAGIAGVRVVADLPAVNGAALDAPKARIGEVWASVTRTRAGVRSQTAGGVDRIWLDGRRDLSLEHSVPQIGAPAAHQAGFTGRGVRVAVLDSGVDDDHPDLNVAETRNFSDAPDARDTVGHGTHVASIIAGSGAASGGKYRGVAPGATLLSGKVCGDFCQESAILAGMHWAAVEKRATVVNLSLGGRDRPGLDPLEEAINTLTAQTGTLFVVAAGNNEFSPVSSPSSADAALSVGAVDREDRLAAFSSTGPRVGDGGIKPDITAPGVDIAAARAAGTLLGIPMAGDKYVQASGTSMASPHVAGAVALLAQQHPDWTAGQLKGTLMGSAAPQPGQTVYQQGAGRVDVARAVAQTVVSEPASIMFGKASWPHHDDEPVRRTVAYRNHGPTAVTLELAAEVTGPDGEPAPAGMFTLAADRVTVPAGGRAEVAVTADTTVDGADGLFAGRIVARAGATVLSTPVAVEKEVETFTVRVTHLDRSGARTPNHATDLARLDGNMPSWISVDDPDADGVAEVRVPKGRYGLHSRLWDVNGDGDQDTSAQIVKPELLVTGDTTLTVDARRAGPVKVTVPEASAAPVLAQTTAIFSGERVGYGISSDHTSYAGHFIGQIGPAVPADRFVSWVDSQWTDPDVPATPYLYVLSETIPGSLPNGFTRTYDRSDLATVRNEFRGETGLAGVRTVFPAKEMSSGAPVPVTVPGTLVEFHNTNETGRVSNTAIGVPTEDGWLDKAIFLDSRPTTYQAGRQYRDAWNSAPYAPTLATRWPDQGIVRRGDYIEIDIPLHADHAGHPGISSSLDDARTALYRNGHLVGEYTGPGWNAWGTFLVPPDAARYRLETSAKRSFTDLSTEVSASWTFPSQRTDGNGTTKPPASTVRFTPTLDTNNAAPAGQVFDIPVRVEPQSGAPAAPVRTLTVQISYDAGRTWKNATLRPDGSAWTATVTHPTGTGHASLRATATDTNGNTVTQTVIQAYRLR</sequence>
<dbReference type="InterPro" id="IPR050131">
    <property type="entry name" value="Peptidase_S8_subtilisin-like"/>
</dbReference>
<keyword evidence="9" id="KW-1185">Reference proteome</keyword>
<feature type="active site" description="Charge relay system" evidence="5">
    <location>
        <position position="153"/>
    </location>
</feature>
<evidence type="ECO:0000313" key="8">
    <source>
        <dbReference type="EMBL" id="GIG97613.1"/>
    </source>
</evidence>
<evidence type="ECO:0000256" key="2">
    <source>
        <dbReference type="ARBA" id="ARBA00022670"/>
    </source>
</evidence>
<evidence type="ECO:0000256" key="5">
    <source>
        <dbReference type="PROSITE-ProRule" id="PRU01240"/>
    </source>
</evidence>
<dbReference type="PROSITE" id="PS51892">
    <property type="entry name" value="SUBTILASE"/>
    <property type="match status" value="1"/>
</dbReference>
<dbReference type="InterPro" id="IPR023828">
    <property type="entry name" value="Peptidase_S8_Ser-AS"/>
</dbReference>
<dbReference type="PROSITE" id="PS00138">
    <property type="entry name" value="SUBTILASE_SER"/>
    <property type="match status" value="1"/>
</dbReference>